<dbReference type="Proteomes" id="UP001163798">
    <property type="component" value="Unassembled WGS sequence"/>
</dbReference>
<organism evidence="2 3">
    <name type="scientific">Lentinula aff. detonsa</name>
    <dbReference type="NCBI Taxonomy" id="2804958"/>
    <lineage>
        <taxon>Eukaryota</taxon>
        <taxon>Fungi</taxon>
        <taxon>Dikarya</taxon>
        <taxon>Basidiomycota</taxon>
        <taxon>Agaricomycotina</taxon>
        <taxon>Agaricomycetes</taxon>
        <taxon>Agaricomycetidae</taxon>
        <taxon>Agaricales</taxon>
        <taxon>Marasmiineae</taxon>
        <taxon>Omphalotaceae</taxon>
        <taxon>Lentinula</taxon>
    </lineage>
</organism>
<dbReference type="EMBL" id="MU794807">
    <property type="protein sequence ID" value="KAJ3779482.1"/>
    <property type="molecule type" value="Genomic_DNA"/>
</dbReference>
<evidence type="ECO:0000313" key="3">
    <source>
        <dbReference type="Proteomes" id="UP001163798"/>
    </source>
</evidence>
<name>A0AA38L1F8_9AGAR</name>
<evidence type="ECO:0000313" key="2">
    <source>
        <dbReference type="EMBL" id="KAJ3779482.1"/>
    </source>
</evidence>
<dbReference type="AlphaFoldDB" id="A0AA38L1F8"/>
<protein>
    <submittedName>
        <fullName evidence="2">Uncharacterized protein</fullName>
    </submittedName>
</protein>
<feature type="compositionally biased region" description="Basic and acidic residues" evidence="1">
    <location>
        <begin position="1"/>
        <end position="34"/>
    </location>
</feature>
<keyword evidence="3" id="KW-1185">Reference proteome</keyword>
<comment type="caution">
    <text evidence="2">The sequence shown here is derived from an EMBL/GenBank/DDBJ whole genome shotgun (WGS) entry which is preliminary data.</text>
</comment>
<reference evidence="2" key="1">
    <citation type="submission" date="2022-08" db="EMBL/GenBank/DDBJ databases">
        <authorList>
            <consortium name="DOE Joint Genome Institute"/>
            <person name="Min B."/>
            <person name="Riley R."/>
            <person name="Sierra-Patev S."/>
            <person name="Naranjo-Ortiz M."/>
            <person name="Looney B."/>
            <person name="Konkel Z."/>
            <person name="Slot J.C."/>
            <person name="Sakamoto Y."/>
            <person name="Steenwyk J.L."/>
            <person name="Rokas A."/>
            <person name="Carro J."/>
            <person name="Camarero S."/>
            <person name="Ferreira P."/>
            <person name="Molpeceres G."/>
            <person name="Ruiz-Duenas F.J."/>
            <person name="Serrano A."/>
            <person name="Henrissat B."/>
            <person name="Drula E."/>
            <person name="Hughes K.W."/>
            <person name="Mata J.L."/>
            <person name="Ishikawa N.K."/>
            <person name="Vargas-Isla R."/>
            <person name="Ushijima S."/>
            <person name="Smith C.A."/>
            <person name="Ahrendt S."/>
            <person name="Andreopoulos W."/>
            <person name="He G."/>
            <person name="Labutti K."/>
            <person name="Lipzen A."/>
            <person name="Ng V."/>
            <person name="Sandor L."/>
            <person name="Barry K."/>
            <person name="Martinez A.T."/>
            <person name="Xiao Y."/>
            <person name="Gibbons J.G."/>
            <person name="Terashima K."/>
            <person name="Hibbett D.S."/>
            <person name="Grigoriev I.V."/>
        </authorList>
    </citation>
    <scope>NUCLEOTIDE SEQUENCE</scope>
    <source>
        <strain evidence="2">TFB10291</strain>
    </source>
</reference>
<gene>
    <name evidence="2" type="ORF">GGU10DRAFT_382450</name>
</gene>
<proteinExistence type="predicted"/>
<sequence length="104" mass="12142">MFHFELRHIPGKKHGSDGLSRRDWQPGDEIHFNPEEEYQEEPPAFTVTFENGVDTTIPFEEFKDKIDTRTGFSQEIPKSVQDLLPIVQKASEGEQQFRTSKDYK</sequence>
<feature type="region of interest" description="Disordered" evidence="1">
    <location>
        <begin position="1"/>
        <end position="41"/>
    </location>
</feature>
<accession>A0AA38L1F8</accession>
<evidence type="ECO:0000256" key="1">
    <source>
        <dbReference type="SAM" id="MobiDB-lite"/>
    </source>
</evidence>